<reference evidence="1 2" key="1">
    <citation type="submission" date="2017-12" db="EMBL/GenBank/DDBJ databases">
        <title>Comparative genomics yields insights into virulence evolution of Verticillium dahliae.</title>
        <authorList>
            <person name="Fan R."/>
            <person name="Armitage A.D."/>
            <person name="Cascant-Lopez E."/>
            <person name="Sobczyk M."/>
            <person name="Cockerton H.M."/>
            <person name="Harrison R.J."/>
        </authorList>
    </citation>
    <scope>NUCLEOTIDE SEQUENCE [LARGE SCALE GENOMIC DNA]</scope>
    <source>
        <strain evidence="1 2">12008</strain>
    </source>
</reference>
<name>A0AA45ANU2_VERDA</name>
<protein>
    <submittedName>
        <fullName evidence="1">Uncharacterized protein</fullName>
    </submittedName>
</protein>
<dbReference type="EMBL" id="MPSH01000007">
    <property type="protein sequence ID" value="PNH33910.1"/>
    <property type="molecule type" value="Genomic_DNA"/>
</dbReference>
<evidence type="ECO:0000313" key="2">
    <source>
        <dbReference type="Proteomes" id="UP000236305"/>
    </source>
</evidence>
<gene>
    <name evidence="1" type="ORF">BJF96_g2978</name>
</gene>
<accession>A0AA45ANU2</accession>
<comment type="caution">
    <text evidence="1">The sequence shown here is derived from an EMBL/GenBank/DDBJ whole genome shotgun (WGS) entry which is preliminary data.</text>
</comment>
<organism evidence="1 2">
    <name type="scientific">Verticillium dahliae</name>
    <name type="common">Verticillium wilt</name>
    <dbReference type="NCBI Taxonomy" id="27337"/>
    <lineage>
        <taxon>Eukaryota</taxon>
        <taxon>Fungi</taxon>
        <taxon>Dikarya</taxon>
        <taxon>Ascomycota</taxon>
        <taxon>Pezizomycotina</taxon>
        <taxon>Sordariomycetes</taxon>
        <taxon>Hypocreomycetidae</taxon>
        <taxon>Glomerellales</taxon>
        <taxon>Plectosphaerellaceae</taxon>
        <taxon>Verticillium</taxon>
    </lineage>
</organism>
<sequence length="41" mass="4465">MSALILYHSPKSAIATCYAETYGMARFVLYGVCSTLGKYAI</sequence>
<dbReference type="AlphaFoldDB" id="A0AA45ANU2"/>
<proteinExistence type="predicted"/>
<evidence type="ECO:0000313" key="1">
    <source>
        <dbReference type="EMBL" id="PNH33910.1"/>
    </source>
</evidence>
<dbReference type="Proteomes" id="UP000236305">
    <property type="component" value="Unassembled WGS sequence"/>
</dbReference>